<dbReference type="InterPro" id="IPR007709">
    <property type="entry name" value="N-FG_amidohydro"/>
</dbReference>
<keyword evidence="2" id="KW-1185">Reference proteome</keyword>
<protein>
    <submittedName>
        <fullName evidence="1">Predicted N-formylglutamate amidohydrolase</fullName>
    </submittedName>
</protein>
<sequence>MPARQPPVRGDHVASTAPDATGCDARVAFVVSCEHGGNRVPPRYRELFARAQAALDSHRGYDPGALTVARQLARALVAPLVAATTTRLLVDLNRSPSHRKLHSEWIPASPPDIRAGIRARHYLPYRRRIEDLVAASIGRGQRVVHVSSHSFTPVFDGVVRNADVGILYDPGRPGEVALSARWIAALQARAPHLKVRRNYPYTGKSDGLCAWLRRHHAAADYVGIELEVNQRHVAPGRAEWRALRAAIIASLAEALELEKRA</sequence>
<evidence type="ECO:0000313" key="2">
    <source>
        <dbReference type="Proteomes" id="UP000006552"/>
    </source>
</evidence>
<dbReference type="EMBL" id="CR555306">
    <property type="protein sequence ID" value="CAI10098.1"/>
    <property type="molecule type" value="Genomic_DNA"/>
</dbReference>
<reference evidence="1 2" key="1">
    <citation type="journal article" date="2005" name="Arch. Microbiol.">
        <title>The genome sequence of an anaerobic aromatic-degrading denitrifying bacterium, strain EbN1.</title>
        <authorList>
            <person name="Rabus R."/>
            <person name="Kube M."/>
            <person name="Heider J."/>
            <person name="Beck A."/>
            <person name="Heitmann K."/>
            <person name="Widdel F."/>
            <person name="Reinhardt R."/>
        </authorList>
    </citation>
    <scope>NUCLEOTIDE SEQUENCE [LARGE SCALE GENOMIC DNA]</scope>
    <source>
        <strain evidence="1 2">EbN1</strain>
    </source>
</reference>
<dbReference type="SUPFAM" id="SSF53187">
    <property type="entry name" value="Zn-dependent exopeptidases"/>
    <property type="match status" value="1"/>
</dbReference>
<proteinExistence type="predicted"/>
<dbReference type="OrthoDB" id="9815326at2"/>
<dbReference type="STRING" id="76114.ebA6983"/>
<dbReference type="KEGG" id="eba:ebA6983"/>
<evidence type="ECO:0000313" key="1">
    <source>
        <dbReference type="EMBL" id="CAI10098.1"/>
    </source>
</evidence>
<dbReference type="HOGENOM" id="CLU_079628_0_0_4"/>
<name>Q5NXW6_AROAE</name>
<dbReference type="Proteomes" id="UP000006552">
    <property type="component" value="Chromosome"/>
</dbReference>
<dbReference type="Gene3D" id="3.40.630.40">
    <property type="entry name" value="Zn-dependent exopeptidases"/>
    <property type="match status" value="1"/>
</dbReference>
<organism evidence="1 2">
    <name type="scientific">Aromatoleum aromaticum (strain DSM 19018 / LMG 30748 / EbN1)</name>
    <name type="common">Azoarcus sp. (strain EbN1)</name>
    <dbReference type="NCBI Taxonomy" id="76114"/>
    <lineage>
        <taxon>Bacteria</taxon>
        <taxon>Pseudomonadati</taxon>
        <taxon>Pseudomonadota</taxon>
        <taxon>Betaproteobacteria</taxon>
        <taxon>Rhodocyclales</taxon>
        <taxon>Rhodocyclaceae</taxon>
        <taxon>Aromatoleum</taxon>
    </lineage>
</organism>
<accession>Q5NXW6</accession>
<dbReference type="Pfam" id="PF05013">
    <property type="entry name" value="FGase"/>
    <property type="match status" value="1"/>
</dbReference>
<gene>
    <name evidence="1" type="ORF">ebA6983</name>
</gene>
<dbReference type="RefSeq" id="WP_011239743.1">
    <property type="nucleotide sequence ID" value="NC_006513.1"/>
</dbReference>
<dbReference type="AlphaFoldDB" id="Q5NXW6"/>
<dbReference type="eggNOG" id="COG3931">
    <property type="taxonomic scope" value="Bacteria"/>
</dbReference>